<evidence type="ECO:0000313" key="6">
    <source>
        <dbReference type="Proteomes" id="UP000000442"/>
    </source>
</evidence>
<dbReference type="PIRSF" id="PIRSF000915">
    <property type="entry name" value="PGP-type_phosphatase"/>
    <property type="match status" value="1"/>
</dbReference>
<dbReference type="NCBIfam" id="TIGR01460">
    <property type="entry name" value="HAD-SF-IIA"/>
    <property type="match status" value="1"/>
</dbReference>
<feature type="binding site" evidence="4">
    <location>
        <position position="14"/>
    </location>
    <ligand>
        <name>Mg(2+)</name>
        <dbReference type="ChEBI" id="CHEBI:18420"/>
    </ligand>
</feature>
<dbReference type="InterPro" id="IPR036412">
    <property type="entry name" value="HAD-like_sf"/>
</dbReference>
<dbReference type="PANTHER" id="PTHR19288">
    <property type="entry name" value="4-NITROPHENYLPHOSPHATASE-RELATED"/>
    <property type="match status" value="1"/>
</dbReference>
<dbReference type="AlphaFoldDB" id="C0QKJ8"/>
<evidence type="ECO:0000256" key="4">
    <source>
        <dbReference type="PIRSR" id="PIRSR000915-3"/>
    </source>
</evidence>
<protein>
    <submittedName>
        <fullName evidence="5">NagD</fullName>
    </submittedName>
</protein>
<dbReference type="SFLD" id="SFLDS00003">
    <property type="entry name" value="Haloacid_Dehalogenase"/>
    <property type="match status" value="1"/>
</dbReference>
<feature type="binding site" evidence="4">
    <location>
        <position position="16"/>
    </location>
    <ligand>
        <name>Mg(2+)</name>
        <dbReference type="ChEBI" id="CHEBI:18420"/>
    </ligand>
</feature>
<dbReference type="KEGG" id="dat:HRM2_09570"/>
<dbReference type="GO" id="GO:0046872">
    <property type="term" value="F:metal ion binding"/>
    <property type="evidence" value="ECO:0007669"/>
    <property type="project" value="UniProtKB-KW"/>
</dbReference>
<dbReference type="SUPFAM" id="SSF56784">
    <property type="entry name" value="HAD-like"/>
    <property type="match status" value="1"/>
</dbReference>
<sequence length="285" mass="31807">MQNQKSYQKSFIMDMDGVVYTGDKLIPGAKAFINRLIQNNYKFIFLTNNSYFTRLELRDRLLNMEIKVDENCFYTSAMATANFLKVQRPNGCSAYVIGGKGIFEELENADIKITSKNPDYVIIGETEEYDYAKIIEATLLIQEGAKFLATNPDLTGPSPRGPVPACGALVAPIEKVTGVAPYFLGKPNPVMMFLARKELKVHSANCFMIGDRMDTDIMGGLESGMTTCLVLSGVTDGTTINRFPYQPDYIFNNLGEIDPDTILSRREMVEKDDMFSPLKSAAQFL</sequence>
<comment type="cofactor">
    <cofactor evidence="4">
        <name>Mg(2+)</name>
        <dbReference type="ChEBI" id="CHEBI:18420"/>
    </cofactor>
    <text evidence="4">Divalent metal ions. Mg(2+) is the most effective.</text>
</comment>
<dbReference type="SFLD" id="SFLDG01139">
    <property type="entry name" value="C2.A:_Pyridoxal_Phosphate_Phos"/>
    <property type="match status" value="1"/>
</dbReference>
<dbReference type="InterPro" id="IPR023214">
    <property type="entry name" value="HAD_sf"/>
</dbReference>
<evidence type="ECO:0000256" key="1">
    <source>
        <dbReference type="PIRNR" id="PIRNR000915"/>
    </source>
</evidence>
<dbReference type="eggNOG" id="COG0647">
    <property type="taxonomic scope" value="Bacteria"/>
</dbReference>
<dbReference type="HOGENOM" id="CLU_043473_1_1_7"/>
<comment type="similarity">
    <text evidence="1">Belongs to the HAD-like hydrolase superfamily.</text>
</comment>
<dbReference type="PANTHER" id="PTHR19288:SF46">
    <property type="entry name" value="HALOACID DEHALOGENASE-LIKE HYDROLASE DOMAIN-CONTAINING PROTEIN 2"/>
    <property type="match status" value="1"/>
</dbReference>
<feature type="binding site" evidence="3">
    <location>
        <position position="186"/>
    </location>
    <ligand>
        <name>substrate</name>
    </ligand>
</feature>
<dbReference type="GO" id="GO:0016791">
    <property type="term" value="F:phosphatase activity"/>
    <property type="evidence" value="ECO:0007669"/>
    <property type="project" value="TreeGrafter"/>
</dbReference>
<accession>C0QKJ8</accession>
<dbReference type="InterPro" id="IPR006357">
    <property type="entry name" value="HAD-SF_hydro_IIA"/>
</dbReference>
<feature type="active site" description="Nucleophile" evidence="2">
    <location>
        <position position="14"/>
    </location>
</feature>
<dbReference type="GO" id="GO:0005737">
    <property type="term" value="C:cytoplasm"/>
    <property type="evidence" value="ECO:0007669"/>
    <property type="project" value="TreeGrafter"/>
</dbReference>
<dbReference type="Pfam" id="PF13242">
    <property type="entry name" value="Hydrolase_like"/>
    <property type="match status" value="1"/>
</dbReference>
<dbReference type="Pfam" id="PF13344">
    <property type="entry name" value="Hydrolase_6"/>
    <property type="match status" value="1"/>
</dbReference>
<dbReference type="OrthoDB" id="9810449at2"/>
<dbReference type="STRING" id="177437.HRM2_09570"/>
<evidence type="ECO:0000256" key="3">
    <source>
        <dbReference type="PIRSR" id="PIRSR000915-2"/>
    </source>
</evidence>
<dbReference type="RefSeq" id="WP_015902858.1">
    <property type="nucleotide sequence ID" value="NC_012108.1"/>
</dbReference>
<name>C0QKJ8_DESAH</name>
<keyword evidence="4" id="KW-0479">Metal-binding</keyword>
<evidence type="ECO:0000313" key="5">
    <source>
        <dbReference type="EMBL" id="ACN14069.1"/>
    </source>
</evidence>
<dbReference type="Proteomes" id="UP000000442">
    <property type="component" value="Chromosome"/>
</dbReference>
<gene>
    <name evidence="5" type="primary">nagD</name>
    <name evidence="5" type="ordered locus">HRM2_09570</name>
</gene>
<evidence type="ECO:0000256" key="2">
    <source>
        <dbReference type="PIRSR" id="PIRSR000915-1"/>
    </source>
</evidence>
<proteinExistence type="inferred from homology"/>
<dbReference type="Gene3D" id="3.40.50.1000">
    <property type="entry name" value="HAD superfamily/HAD-like"/>
    <property type="match status" value="2"/>
</dbReference>
<organism evidence="5 6">
    <name type="scientific">Desulforapulum autotrophicum (strain ATCC 43914 / DSM 3382 / VKM B-1955 / HRM2)</name>
    <name type="common">Desulfobacterium autotrophicum</name>
    <dbReference type="NCBI Taxonomy" id="177437"/>
    <lineage>
        <taxon>Bacteria</taxon>
        <taxon>Pseudomonadati</taxon>
        <taxon>Thermodesulfobacteriota</taxon>
        <taxon>Desulfobacteria</taxon>
        <taxon>Desulfobacterales</taxon>
        <taxon>Desulfobacteraceae</taxon>
        <taxon>Desulforapulum</taxon>
    </lineage>
</organism>
<feature type="binding site" evidence="4">
    <location>
        <position position="211"/>
    </location>
    <ligand>
        <name>Mg(2+)</name>
        <dbReference type="ChEBI" id="CHEBI:18420"/>
    </ligand>
</feature>
<keyword evidence="6" id="KW-1185">Reference proteome</keyword>
<reference evidence="5 6" key="1">
    <citation type="journal article" date="2009" name="Environ. Microbiol.">
        <title>Genome sequence of Desulfobacterium autotrophicum HRM2, a marine sulfate reducer oxidizing organic carbon completely to carbon dioxide.</title>
        <authorList>
            <person name="Strittmatter A.W."/>
            <person name="Liesegang H."/>
            <person name="Rabus R."/>
            <person name="Decker I."/>
            <person name="Amann J."/>
            <person name="Andres S."/>
            <person name="Henne A."/>
            <person name="Fricke W.F."/>
            <person name="Martinez-Arias R."/>
            <person name="Bartels D."/>
            <person name="Goesmann A."/>
            <person name="Krause L."/>
            <person name="Puehler A."/>
            <person name="Klenk H.P."/>
            <person name="Richter M."/>
            <person name="Schuler M."/>
            <person name="Gloeckner F.O."/>
            <person name="Meyerdierks A."/>
            <person name="Gottschalk G."/>
            <person name="Amann R."/>
        </authorList>
    </citation>
    <scope>NUCLEOTIDE SEQUENCE [LARGE SCALE GENOMIC DNA]</scope>
    <source>
        <strain evidence="6">ATCC 43914 / DSM 3382 / HRM2</strain>
    </source>
</reference>
<keyword evidence="4" id="KW-0460">Magnesium</keyword>
<dbReference type="EMBL" id="CP001087">
    <property type="protein sequence ID" value="ACN14069.1"/>
    <property type="molecule type" value="Genomic_DNA"/>
</dbReference>
<dbReference type="CDD" id="cd07530">
    <property type="entry name" value="HAD_Pase_UmpH-like"/>
    <property type="match status" value="1"/>
</dbReference>
<feature type="active site" description="Proton donor" evidence="2">
    <location>
        <position position="16"/>
    </location>
</feature>